<dbReference type="EMBL" id="CAWUPB010000831">
    <property type="protein sequence ID" value="CAK7325071.1"/>
    <property type="molecule type" value="Genomic_DNA"/>
</dbReference>
<keyword evidence="2" id="KW-1185">Reference proteome</keyword>
<name>A0AAV1QYH2_9ROSI</name>
<accession>A0AAV1QYH2</accession>
<dbReference type="Proteomes" id="UP001314170">
    <property type="component" value="Unassembled WGS sequence"/>
</dbReference>
<sequence>METYVSCPIWGTVGMAPGKQEEHGIRFLVVTIPSLDEPSAYYRFRYPNRSPHST</sequence>
<protein>
    <submittedName>
        <fullName evidence="1">Uncharacterized protein</fullName>
    </submittedName>
</protein>
<evidence type="ECO:0000313" key="2">
    <source>
        <dbReference type="Proteomes" id="UP001314170"/>
    </source>
</evidence>
<feature type="non-terminal residue" evidence="1">
    <location>
        <position position="54"/>
    </location>
</feature>
<proteinExistence type="predicted"/>
<comment type="caution">
    <text evidence="1">The sequence shown here is derived from an EMBL/GenBank/DDBJ whole genome shotgun (WGS) entry which is preliminary data.</text>
</comment>
<gene>
    <name evidence="1" type="ORF">DCAF_LOCUS2743</name>
</gene>
<organism evidence="1 2">
    <name type="scientific">Dovyalis caffra</name>
    <dbReference type="NCBI Taxonomy" id="77055"/>
    <lineage>
        <taxon>Eukaryota</taxon>
        <taxon>Viridiplantae</taxon>
        <taxon>Streptophyta</taxon>
        <taxon>Embryophyta</taxon>
        <taxon>Tracheophyta</taxon>
        <taxon>Spermatophyta</taxon>
        <taxon>Magnoliopsida</taxon>
        <taxon>eudicotyledons</taxon>
        <taxon>Gunneridae</taxon>
        <taxon>Pentapetalae</taxon>
        <taxon>rosids</taxon>
        <taxon>fabids</taxon>
        <taxon>Malpighiales</taxon>
        <taxon>Salicaceae</taxon>
        <taxon>Flacourtieae</taxon>
        <taxon>Dovyalis</taxon>
    </lineage>
</organism>
<evidence type="ECO:0000313" key="1">
    <source>
        <dbReference type="EMBL" id="CAK7325071.1"/>
    </source>
</evidence>
<reference evidence="1 2" key="1">
    <citation type="submission" date="2024-01" db="EMBL/GenBank/DDBJ databases">
        <authorList>
            <person name="Waweru B."/>
        </authorList>
    </citation>
    <scope>NUCLEOTIDE SEQUENCE [LARGE SCALE GENOMIC DNA]</scope>
</reference>
<dbReference type="AlphaFoldDB" id="A0AAV1QYH2"/>